<evidence type="ECO:0000313" key="1">
    <source>
        <dbReference type="EMBL" id="KAF0698858.1"/>
    </source>
</evidence>
<accession>A0A485KQL5</accession>
<dbReference type="EMBL" id="VJMH01005215">
    <property type="protein sequence ID" value="KAF0698858.1"/>
    <property type="molecule type" value="Genomic_DNA"/>
</dbReference>
<gene>
    <name evidence="2" type="primary">Aste57867_10535</name>
    <name evidence="1" type="ORF">As57867_010495</name>
    <name evidence="2" type="ORF">ASTE57867_10535</name>
</gene>
<evidence type="ECO:0000313" key="3">
    <source>
        <dbReference type="Proteomes" id="UP000332933"/>
    </source>
</evidence>
<sequence>MTTYLQYWIECVACLFHYVAEKVWTPIPTDDRDGSSLLCGGASDLHDEEAAPPEPQTIVILHHGSVDQFCGSPRVQEHGSLVAFCQGHDPLLEYIDGYVGWLTSPRVDNSAVFPIPSSTDDNAHEFMEWLQDPEKGIHEQHTVVATGSDTGRKLATDEVRGKAFVPQPSQRRLSALIAS</sequence>
<dbReference type="OrthoDB" id="79438at2759"/>
<dbReference type="EMBL" id="CAADRA010005236">
    <property type="protein sequence ID" value="VFT87408.1"/>
    <property type="molecule type" value="Genomic_DNA"/>
</dbReference>
<dbReference type="AlphaFoldDB" id="A0A485KQL5"/>
<reference evidence="2 3" key="1">
    <citation type="submission" date="2019-03" db="EMBL/GenBank/DDBJ databases">
        <authorList>
            <person name="Gaulin E."/>
            <person name="Dumas B."/>
        </authorList>
    </citation>
    <scope>NUCLEOTIDE SEQUENCE [LARGE SCALE GENOMIC DNA]</scope>
    <source>
        <strain evidence="2">CBS 568.67</strain>
    </source>
</reference>
<dbReference type="Proteomes" id="UP000332933">
    <property type="component" value="Unassembled WGS sequence"/>
</dbReference>
<organism evidence="2 3">
    <name type="scientific">Aphanomyces stellatus</name>
    <dbReference type="NCBI Taxonomy" id="120398"/>
    <lineage>
        <taxon>Eukaryota</taxon>
        <taxon>Sar</taxon>
        <taxon>Stramenopiles</taxon>
        <taxon>Oomycota</taxon>
        <taxon>Saprolegniomycetes</taxon>
        <taxon>Saprolegniales</taxon>
        <taxon>Verrucalvaceae</taxon>
        <taxon>Aphanomyces</taxon>
    </lineage>
</organism>
<name>A0A485KQL5_9STRA</name>
<evidence type="ECO:0000313" key="2">
    <source>
        <dbReference type="EMBL" id="VFT87408.1"/>
    </source>
</evidence>
<reference evidence="1" key="2">
    <citation type="submission" date="2019-06" db="EMBL/GenBank/DDBJ databases">
        <title>Genomics analysis of Aphanomyces spp. identifies a new class of oomycete effector associated with host adaptation.</title>
        <authorList>
            <person name="Gaulin E."/>
        </authorList>
    </citation>
    <scope>NUCLEOTIDE SEQUENCE</scope>
    <source>
        <strain evidence="1">CBS 578.67</strain>
    </source>
</reference>
<proteinExistence type="predicted"/>
<protein>
    <submittedName>
        <fullName evidence="2">Aste57867_10535 protein</fullName>
    </submittedName>
</protein>
<keyword evidence="3" id="KW-1185">Reference proteome</keyword>